<reference evidence="1" key="1">
    <citation type="submission" date="2021-02" db="EMBL/GenBank/DDBJ databases">
        <authorList>
            <person name="Dougan E. K."/>
            <person name="Rhodes N."/>
            <person name="Thang M."/>
            <person name="Chan C."/>
        </authorList>
    </citation>
    <scope>NUCLEOTIDE SEQUENCE</scope>
</reference>
<evidence type="ECO:0000313" key="1">
    <source>
        <dbReference type="EMBL" id="CAE8736375.1"/>
    </source>
</evidence>
<gene>
    <name evidence="1" type="ORF">PGLA2088_LOCUS48283</name>
</gene>
<comment type="caution">
    <text evidence="1">The sequence shown here is derived from an EMBL/GenBank/DDBJ whole genome shotgun (WGS) entry which is preliminary data.</text>
</comment>
<dbReference type="AlphaFoldDB" id="A0A813LRR6"/>
<accession>A0A813LRR6</accession>
<protein>
    <submittedName>
        <fullName evidence="1">Uncharacterized protein</fullName>
    </submittedName>
</protein>
<name>A0A813LRR6_POLGL</name>
<dbReference type="Proteomes" id="UP000626109">
    <property type="component" value="Unassembled WGS sequence"/>
</dbReference>
<sequence length="99" mass="10818">VIPATEQFLDPEWVAYHLPDFQEACAADANCAKMGWSWSVCMEQAVIDVAGARECLKALPADAFSTAYAASNGNSLTNSLHWLATRPQQSRKLTSVLYP</sequence>
<proteinExistence type="predicted"/>
<dbReference type="EMBL" id="CAJNNW010036657">
    <property type="protein sequence ID" value="CAE8736375.1"/>
    <property type="molecule type" value="Genomic_DNA"/>
</dbReference>
<feature type="non-terminal residue" evidence="1">
    <location>
        <position position="1"/>
    </location>
</feature>
<evidence type="ECO:0000313" key="2">
    <source>
        <dbReference type="Proteomes" id="UP000626109"/>
    </source>
</evidence>
<organism evidence="1 2">
    <name type="scientific">Polarella glacialis</name>
    <name type="common">Dinoflagellate</name>
    <dbReference type="NCBI Taxonomy" id="89957"/>
    <lineage>
        <taxon>Eukaryota</taxon>
        <taxon>Sar</taxon>
        <taxon>Alveolata</taxon>
        <taxon>Dinophyceae</taxon>
        <taxon>Suessiales</taxon>
        <taxon>Suessiaceae</taxon>
        <taxon>Polarella</taxon>
    </lineage>
</organism>